<keyword evidence="2" id="KW-0472">Membrane</keyword>
<dbReference type="EMBL" id="HBHT01005149">
    <property type="protein sequence ID" value="CAD9946721.1"/>
    <property type="molecule type" value="Transcribed_RNA"/>
</dbReference>
<keyword evidence="2" id="KW-0812">Transmembrane</keyword>
<feature type="transmembrane region" description="Helical" evidence="2">
    <location>
        <begin position="79"/>
        <end position="99"/>
    </location>
</feature>
<protein>
    <submittedName>
        <fullName evidence="3">Uncharacterized protein</fullName>
    </submittedName>
</protein>
<accession>A0A7S2VCQ9</accession>
<sequence>MEVPPSPTPKRLSPGADNGEISNQQPPAKDVEIGAGDSSAVSSVKSLTAASTQQRSDEWVEINDDVYNMFFLSRFGGQAFWYAAYIFVLKMTLYVFLAMDAFDVEQPTDVSVEVLVTQFFMLPVAVAMQDDLIATYYLVANIKYSPLVKMQCPDATKWKFHAANLFRGIDGMFSLLVNFVILLKATEVLSLFLNFAALQFLQTIDNIALRLCAEGYLSDRLELVANQVTSVKLPNKNNQLYRSMDSILFLSTFAALLIGWAMISFG</sequence>
<evidence type="ECO:0000256" key="2">
    <source>
        <dbReference type="SAM" id="Phobius"/>
    </source>
</evidence>
<feature type="transmembrane region" description="Helical" evidence="2">
    <location>
        <begin position="247"/>
        <end position="265"/>
    </location>
</feature>
<reference evidence="3" key="1">
    <citation type="submission" date="2021-01" db="EMBL/GenBank/DDBJ databases">
        <authorList>
            <person name="Corre E."/>
            <person name="Pelletier E."/>
            <person name="Niang G."/>
            <person name="Scheremetjew M."/>
            <person name="Finn R."/>
            <person name="Kale V."/>
            <person name="Holt S."/>
            <person name="Cochrane G."/>
            <person name="Meng A."/>
            <person name="Brown T."/>
            <person name="Cohen L."/>
        </authorList>
    </citation>
    <scope>NUCLEOTIDE SEQUENCE</scope>
    <source>
        <strain evidence="3">CCMP125</strain>
    </source>
</reference>
<feature type="region of interest" description="Disordered" evidence="1">
    <location>
        <begin position="1"/>
        <end position="37"/>
    </location>
</feature>
<evidence type="ECO:0000256" key="1">
    <source>
        <dbReference type="SAM" id="MobiDB-lite"/>
    </source>
</evidence>
<proteinExistence type="predicted"/>
<dbReference type="AlphaFoldDB" id="A0A7S2VCQ9"/>
<evidence type="ECO:0000313" key="3">
    <source>
        <dbReference type="EMBL" id="CAD9946721.1"/>
    </source>
</evidence>
<organism evidence="3">
    <name type="scientific">Entomoneis paludosa</name>
    <dbReference type="NCBI Taxonomy" id="265537"/>
    <lineage>
        <taxon>Eukaryota</taxon>
        <taxon>Sar</taxon>
        <taxon>Stramenopiles</taxon>
        <taxon>Ochrophyta</taxon>
        <taxon>Bacillariophyta</taxon>
        <taxon>Bacillariophyceae</taxon>
        <taxon>Bacillariophycidae</taxon>
        <taxon>Entomoneidaceae</taxon>
        <taxon>Entomoneis</taxon>
    </lineage>
</organism>
<gene>
    <name evidence="3" type="ORF">APAL1065_LOCUS3421</name>
</gene>
<feature type="transmembrane region" description="Helical" evidence="2">
    <location>
        <begin position="175"/>
        <end position="201"/>
    </location>
</feature>
<keyword evidence="2" id="KW-1133">Transmembrane helix</keyword>
<name>A0A7S2VCQ9_9STRA</name>